<dbReference type="AlphaFoldDB" id="A0A0G1RLI6"/>
<protein>
    <submittedName>
        <fullName evidence="2">Uncharacterized protein</fullName>
    </submittedName>
</protein>
<feature type="transmembrane region" description="Helical" evidence="1">
    <location>
        <begin position="35"/>
        <end position="56"/>
    </location>
</feature>
<dbReference type="Proteomes" id="UP000034732">
    <property type="component" value="Unassembled WGS sequence"/>
</dbReference>
<gene>
    <name evidence="2" type="ORF">UX44_C0011G0009</name>
</gene>
<feature type="transmembrane region" description="Helical" evidence="1">
    <location>
        <begin position="68"/>
        <end position="87"/>
    </location>
</feature>
<reference evidence="2 3" key="1">
    <citation type="journal article" date="2015" name="Nature">
        <title>rRNA introns, odd ribosomes, and small enigmatic genomes across a large radiation of phyla.</title>
        <authorList>
            <person name="Brown C.T."/>
            <person name="Hug L.A."/>
            <person name="Thomas B.C."/>
            <person name="Sharon I."/>
            <person name="Castelle C.J."/>
            <person name="Singh A."/>
            <person name="Wilkins M.J."/>
            <person name="Williams K.H."/>
            <person name="Banfield J.F."/>
        </authorList>
    </citation>
    <scope>NUCLEOTIDE SEQUENCE [LARGE SCALE GENOMIC DNA]</scope>
</reference>
<comment type="caution">
    <text evidence="2">The sequence shown here is derived from an EMBL/GenBank/DDBJ whole genome shotgun (WGS) entry which is preliminary data.</text>
</comment>
<feature type="transmembrane region" description="Helical" evidence="1">
    <location>
        <begin position="9"/>
        <end position="29"/>
    </location>
</feature>
<keyword evidence="1" id="KW-0472">Membrane</keyword>
<name>A0A0G1RLI6_UNCKA</name>
<keyword evidence="1" id="KW-0812">Transmembrane</keyword>
<feature type="transmembrane region" description="Helical" evidence="1">
    <location>
        <begin position="107"/>
        <end position="128"/>
    </location>
</feature>
<accession>A0A0G1RLI6</accession>
<sequence>MKGITFNRVMFLVNTAVAAASIYVYAGAWGSAPNFTLHAALVSVAAVLVAITWLVGCGVKDGRAAIRFTAIFLLLWTVTAVGAYYLVTIEIASPGLWDMRDAFNREWFIRFALLFLAPALTLTVTARLRNRL</sequence>
<evidence type="ECO:0000313" key="2">
    <source>
        <dbReference type="EMBL" id="KKU30843.1"/>
    </source>
</evidence>
<evidence type="ECO:0000256" key="1">
    <source>
        <dbReference type="SAM" id="Phobius"/>
    </source>
</evidence>
<organism evidence="2 3">
    <name type="scientific">candidate division WWE3 bacterium GW2011_GWA1_46_21</name>
    <dbReference type="NCBI Taxonomy" id="1619107"/>
    <lineage>
        <taxon>Bacteria</taxon>
        <taxon>Katanobacteria</taxon>
    </lineage>
</organism>
<evidence type="ECO:0000313" key="3">
    <source>
        <dbReference type="Proteomes" id="UP000034732"/>
    </source>
</evidence>
<dbReference type="EMBL" id="LCMF01000011">
    <property type="protein sequence ID" value="KKU30843.1"/>
    <property type="molecule type" value="Genomic_DNA"/>
</dbReference>
<proteinExistence type="predicted"/>
<keyword evidence="1" id="KW-1133">Transmembrane helix</keyword>